<dbReference type="PANTHER" id="PTHR39673">
    <property type="entry name" value="TUNGSTEN FORMYLMETHANOFURAN DEHYDROGENASE, SUBUNIT C (FWDC)"/>
    <property type="match status" value="1"/>
</dbReference>
<dbReference type="RefSeq" id="WP_013683788.1">
    <property type="nucleotide sequence ID" value="NC_015320.1"/>
</dbReference>
<dbReference type="GO" id="GO:0019386">
    <property type="term" value="P:methanogenesis, from carbon dioxide"/>
    <property type="evidence" value="ECO:0007669"/>
    <property type="project" value="UniProtKB-UniPathway"/>
</dbReference>
<dbReference type="Gene3D" id="2.160.20.60">
    <property type="entry name" value="Glutamate synthase, alpha subunit, C-terminal domain"/>
    <property type="match status" value="2"/>
</dbReference>
<proteinExistence type="predicted"/>
<dbReference type="GO" id="GO:0046914">
    <property type="term" value="F:transition metal ion binding"/>
    <property type="evidence" value="ECO:0007669"/>
    <property type="project" value="InterPro"/>
</dbReference>
<evidence type="ECO:0000313" key="4">
    <source>
        <dbReference type="EMBL" id="AEA47124.1"/>
    </source>
</evidence>
<dbReference type="eggNOG" id="arCOG00097">
    <property type="taxonomic scope" value="Archaea"/>
</dbReference>
<keyword evidence="4" id="KW-0560">Oxidoreductase</keyword>
<evidence type="ECO:0000256" key="2">
    <source>
        <dbReference type="ARBA" id="ARBA00012692"/>
    </source>
</evidence>
<dbReference type="PANTHER" id="PTHR39673:SF5">
    <property type="entry name" value="TUNGSTEN-CONTAINING FORMYLMETHANOFURAN DEHYDROGENASE 2 SUBUNIT C"/>
    <property type="match status" value="1"/>
</dbReference>
<dbReference type="NCBIfam" id="TIGR03122">
    <property type="entry name" value="one_C_dehyd_C"/>
    <property type="match status" value="1"/>
</dbReference>
<reference evidence="4 5" key="1">
    <citation type="submission" date="2011-03" db="EMBL/GenBank/DDBJ databases">
        <title>The complete genome of Archaeoglobus veneficus SNP6.</title>
        <authorList>
            <consortium name="US DOE Joint Genome Institute (JGI-PGF)"/>
            <person name="Lucas S."/>
            <person name="Copeland A."/>
            <person name="Lapidus A."/>
            <person name="Bruce D."/>
            <person name="Goodwin L."/>
            <person name="Pitluck S."/>
            <person name="Kyrpides N."/>
            <person name="Mavromatis K."/>
            <person name="Pagani I."/>
            <person name="Ivanova N."/>
            <person name="Mikhailova N."/>
            <person name="Lu M."/>
            <person name="Detter J.C."/>
            <person name="Tapia R."/>
            <person name="Han C."/>
            <person name="Land M."/>
            <person name="Hauser L."/>
            <person name="Markowitz V."/>
            <person name="Cheng J.-F."/>
            <person name="Hugenholtz P."/>
            <person name="Woyke T."/>
            <person name="Wu D."/>
            <person name="Spring S."/>
            <person name="Brambilla E."/>
            <person name="Klenk H.-P."/>
            <person name="Eisen J.A."/>
        </authorList>
    </citation>
    <scope>NUCLEOTIDE SEQUENCE [LARGE SCALE GENOMIC DNA]</scope>
    <source>
        <strain>SNP6</strain>
    </source>
</reference>
<dbReference type="InterPro" id="IPR017550">
    <property type="entry name" value="Formylmethanofuran_DH_suC"/>
</dbReference>
<protein>
    <recommendedName>
        <fullName evidence="2">formylmethanofuran dehydrogenase</fullName>
        <ecNumber evidence="2">1.2.7.12</ecNumber>
    </recommendedName>
</protein>
<dbReference type="GeneID" id="10394230"/>
<name>F2KT94_ARCVS</name>
<dbReference type="STRING" id="693661.Arcve_1114"/>
<dbReference type="HOGENOM" id="CLU_072248_0_0_2"/>
<dbReference type="GO" id="GO:0018493">
    <property type="term" value="F:formylmethanofuran dehydrogenase activity"/>
    <property type="evidence" value="ECO:0007669"/>
    <property type="project" value="UniProtKB-EC"/>
</dbReference>
<keyword evidence="5" id="KW-1185">Reference proteome</keyword>
<evidence type="ECO:0000256" key="3">
    <source>
        <dbReference type="ARBA" id="ARBA00048228"/>
    </source>
</evidence>
<evidence type="ECO:0000256" key="1">
    <source>
        <dbReference type="ARBA" id="ARBA00004830"/>
    </source>
</evidence>
<dbReference type="Proteomes" id="UP000008136">
    <property type="component" value="Chromosome"/>
</dbReference>
<accession>F2KT94</accession>
<dbReference type="KEGG" id="ave:Arcve_1114"/>
<comment type="catalytic activity">
    <reaction evidence="3">
        <text>N-formylmethanofuran + 2 oxidized [2Fe-2S]-[ferredoxin] + H2O = methanofuran + 2 reduced [2Fe-2S]-[ferredoxin] + CO2 + H(+)</text>
        <dbReference type="Rhea" id="RHEA:19841"/>
        <dbReference type="Rhea" id="RHEA-COMP:10000"/>
        <dbReference type="Rhea" id="RHEA-COMP:10001"/>
        <dbReference type="ChEBI" id="CHEBI:15377"/>
        <dbReference type="ChEBI" id="CHEBI:15378"/>
        <dbReference type="ChEBI" id="CHEBI:16526"/>
        <dbReference type="ChEBI" id="CHEBI:33737"/>
        <dbReference type="ChEBI" id="CHEBI:33738"/>
        <dbReference type="ChEBI" id="CHEBI:57727"/>
        <dbReference type="ChEBI" id="CHEBI:58151"/>
        <dbReference type="EC" id="1.2.7.12"/>
    </reaction>
</comment>
<comment type="pathway">
    <text evidence="1">One-carbon metabolism; methanogenesis from CO(2); 5,10-methenyl-5,6,7,8-tetrahydromethanopterin from CO(2): step 1/3.</text>
</comment>
<dbReference type="EC" id="1.2.7.12" evidence="2"/>
<sequence length="252" mass="26668">MQNVCVLRLKDKPDLCIEVDALLPEKLSGMNAREIENVKIQYGKLLVDAGEFFDIEGKVNGTLVFEGDLTRVKRIGFGMREGEIIVKGNAGMYVGAFMRGGRIVIEGNAGRFAAIGMIGGEVVVKGDCGDYAGAAYRGSTGMAGGRLIIEGRCGDEAGANMCGGELIVGREAGAFLGAGMTGGVIRAKTGRRVGAGMINGQIFLDEAKDIDEVLPPGFIYEGEEEINGVKYAVFTGDKAEKKSNGKIFIKIL</sequence>
<dbReference type="OrthoDB" id="106216at2157"/>
<organism evidence="4 5">
    <name type="scientific">Archaeoglobus veneficus (strain DSM 11195 / SNP6)</name>
    <dbReference type="NCBI Taxonomy" id="693661"/>
    <lineage>
        <taxon>Archaea</taxon>
        <taxon>Methanobacteriati</taxon>
        <taxon>Methanobacteriota</taxon>
        <taxon>Archaeoglobi</taxon>
        <taxon>Archaeoglobales</taxon>
        <taxon>Archaeoglobaceae</taxon>
        <taxon>Archaeoglobus</taxon>
    </lineage>
</organism>
<dbReference type="InterPro" id="IPR036485">
    <property type="entry name" value="Glu_synth_asu_C_sf"/>
</dbReference>
<dbReference type="EMBL" id="CP002588">
    <property type="protein sequence ID" value="AEA47124.1"/>
    <property type="molecule type" value="Genomic_DNA"/>
</dbReference>
<dbReference type="UniPathway" id="UPA00640">
    <property type="reaction ID" value="UER00692"/>
</dbReference>
<dbReference type="AlphaFoldDB" id="F2KT94"/>
<evidence type="ECO:0000313" key="5">
    <source>
        <dbReference type="Proteomes" id="UP000008136"/>
    </source>
</evidence>
<gene>
    <name evidence="4" type="ordered locus">Arcve_1114</name>
</gene>
<dbReference type="SUPFAM" id="SSF69336">
    <property type="entry name" value="Alpha subunit of glutamate synthase, C-terminal domain"/>
    <property type="match status" value="1"/>
</dbReference>